<feature type="transmembrane region" description="Helical" evidence="1">
    <location>
        <begin position="169"/>
        <end position="189"/>
    </location>
</feature>
<keyword evidence="3" id="KW-1185">Reference proteome</keyword>
<evidence type="ECO:0000313" key="2">
    <source>
        <dbReference type="EMBL" id="CAK9080099.1"/>
    </source>
</evidence>
<accession>A0ABP0PVZ2</accession>
<sequence length="391" mass="42935">MAEKEKESVPPMRPVPKEVKMLFVVLSVFAFMNCMSGTFVQVFFSQSLEVGVVVAIVGNAIAPLGFRVINSFFGQVPPKISMLCSVSAMLFGLCMALFIDSLLVMIWGFTSTNAAAQLTMQYLEDLMISFKATPQEKDEWRNQMFLAPLLAVLGGFLAGPLFFNNLWQSQAAGLVVMLTTLPLLMQLPSPVSSYQPPPKWQWSDLKSSKVRLCLACCLLQVARNLCRETLLSPSVLARNHALGFQMDSWAWAQLNFLGTFGGIVGFIMSKVMAAQPANPSFIVLLGALSLLMFAMEIHCQSFRALMMANFCGATLRHLSSPLLWKLFEGVISGEEMAALMQAMGSFEIVMGFIVPISCGSFALMGFQTPFCLMVALPLLFLMATMPKSKAE</sequence>
<organism evidence="2 3">
    <name type="scientific">Durusdinium trenchii</name>
    <dbReference type="NCBI Taxonomy" id="1381693"/>
    <lineage>
        <taxon>Eukaryota</taxon>
        <taxon>Sar</taxon>
        <taxon>Alveolata</taxon>
        <taxon>Dinophyceae</taxon>
        <taxon>Suessiales</taxon>
        <taxon>Symbiodiniaceae</taxon>
        <taxon>Durusdinium</taxon>
    </lineage>
</organism>
<feature type="transmembrane region" description="Helical" evidence="1">
    <location>
        <begin position="362"/>
        <end position="383"/>
    </location>
</feature>
<feature type="transmembrane region" description="Helical" evidence="1">
    <location>
        <begin position="21"/>
        <end position="44"/>
    </location>
</feature>
<keyword evidence="1" id="KW-1133">Transmembrane helix</keyword>
<gene>
    <name evidence="2" type="ORF">SCF082_LOCUS38199</name>
</gene>
<reference evidence="2 3" key="1">
    <citation type="submission" date="2024-02" db="EMBL/GenBank/DDBJ databases">
        <authorList>
            <person name="Chen Y."/>
            <person name="Shah S."/>
            <person name="Dougan E. K."/>
            <person name="Thang M."/>
            <person name="Chan C."/>
        </authorList>
    </citation>
    <scope>NUCLEOTIDE SEQUENCE [LARGE SCALE GENOMIC DNA]</scope>
</reference>
<comment type="caution">
    <text evidence="2">The sequence shown here is derived from an EMBL/GenBank/DDBJ whole genome shotgun (WGS) entry which is preliminary data.</text>
</comment>
<keyword evidence="1" id="KW-0472">Membrane</keyword>
<feature type="transmembrane region" description="Helical" evidence="1">
    <location>
        <begin position="281"/>
        <end position="298"/>
    </location>
</feature>
<feature type="transmembrane region" description="Helical" evidence="1">
    <location>
        <begin position="50"/>
        <end position="68"/>
    </location>
</feature>
<evidence type="ECO:0000256" key="1">
    <source>
        <dbReference type="SAM" id="Phobius"/>
    </source>
</evidence>
<evidence type="ECO:0008006" key="4">
    <source>
        <dbReference type="Google" id="ProtNLM"/>
    </source>
</evidence>
<dbReference type="Proteomes" id="UP001642464">
    <property type="component" value="Unassembled WGS sequence"/>
</dbReference>
<keyword evidence="1" id="KW-0812">Transmembrane</keyword>
<feature type="transmembrane region" description="Helical" evidence="1">
    <location>
        <begin position="80"/>
        <end position="99"/>
    </location>
</feature>
<feature type="transmembrane region" description="Helical" evidence="1">
    <location>
        <begin position="250"/>
        <end position="269"/>
    </location>
</feature>
<protein>
    <recommendedName>
        <fullName evidence="4">Major facilitator superfamily (MFS) profile domain-containing protein</fullName>
    </recommendedName>
</protein>
<dbReference type="EMBL" id="CAXAMM010038684">
    <property type="protein sequence ID" value="CAK9080099.1"/>
    <property type="molecule type" value="Genomic_DNA"/>
</dbReference>
<evidence type="ECO:0000313" key="3">
    <source>
        <dbReference type="Proteomes" id="UP001642464"/>
    </source>
</evidence>
<feature type="transmembrane region" description="Helical" evidence="1">
    <location>
        <begin position="144"/>
        <end position="163"/>
    </location>
</feature>
<proteinExistence type="predicted"/>
<name>A0ABP0PVZ2_9DINO</name>